<dbReference type="EMBL" id="BSNX01000028">
    <property type="protein sequence ID" value="GLQ73049.1"/>
    <property type="molecule type" value="Genomic_DNA"/>
</dbReference>
<dbReference type="Pfam" id="PF00126">
    <property type="entry name" value="HTH_1"/>
    <property type="match status" value="1"/>
</dbReference>
<dbReference type="CDD" id="cd08422">
    <property type="entry name" value="PBP2_CrgA_like"/>
    <property type="match status" value="1"/>
</dbReference>
<dbReference type="PANTHER" id="PTHR30537">
    <property type="entry name" value="HTH-TYPE TRANSCRIPTIONAL REGULATOR"/>
    <property type="match status" value="1"/>
</dbReference>
<dbReference type="Gene3D" id="1.10.10.10">
    <property type="entry name" value="Winged helix-like DNA-binding domain superfamily/Winged helix DNA-binding domain"/>
    <property type="match status" value="1"/>
</dbReference>
<dbReference type="InterPro" id="IPR000847">
    <property type="entry name" value="LysR_HTH_N"/>
</dbReference>
<dbReference type="PANTHER" id="PTHR30537:SF5">
    <property type="entry name" value="HTH-TYPE TRANSCRIPTIONAL ACTIVATOR TTDR-RELATED"/>
    <property type="match status" value="1"/>
</dbReference>
<evidence type="ECO:0000313" key="6">
    <source>
        <dbReference type="EMBL" id="GLQ73049.1"/>
    </source>
</evidence>
<dbReference type="FunFam" id="1.10.10.10:FF:000001">
    <property type="entry name" value="LysR family transcriptional regulator"/>
    <property type="match status" value="1"/>
</dbReference>
<comment type="similarity">
    <text evidence="1">Belongs to the LysR transcriptional regulatory family.</text>
</comment>
<dbReference type="SUPFAM" id="SSF53850">
    <property type="entry name" value="Periplasmic binding protein-like II"/>
    <property type="match status" value="1"/>
</dbReference>
<evidence type="ECO:0000256" key="3">
    <source>
        <dbReference type="ARBA" id="ARBA00023125"/>
    </source>
</evidence>
<dbReference type="InterPro" id="IPR005119">
    <property type="entry name" value="LysR_subst-bd"/>
</dbReference>
<evidence type="ECO:0000256" key="4">
    <source>
        <dbReference type="ARBA" id="ARBA00023163"/>
    </source>
</evidence>
<dbReference type="AlphaFoldDB" id="A0AAV5NRV6"/>
<reference evidence="7" key="1">
    <citation type="journal article" date="2019" name="Int. J. Syst. Evol. Microbiol.">
        <title>The Global Catalogue of Microorganisms (GCM) 10K type strain sequencing project: providing services to taxonomists for standard genome sequencing and annotation.</title>
        <authorList>
            <consortium name="The Broad Institute Genomics Platform"/>
            <consortium name="The Broad Institute Genome Sequencing Center for Infectious Disease"/>
            <person name="Wu L."/>
            <person name="Ma J."/>
        </authorList>
    </citation>
    <scope>NUCLEOTIDE SEQUENCE [LARGE SCALE GENOMIC DNA]</scope>
    <source>
        <strain evidence="7">NBRC 15640</strain>
    </source>
</reference>
<dbReference type="SUPFAM" id="SSF46785">
    <property type="entry name" value="Winged helix' DNA-binding domain"/>
    <property type="match status" value="1"/>
</dbReference>
<dbReference type="Pfam" id="PF03466">
    <property type="entry name" value="LysR_substrate"/>
    <property type="match status" value="1"/>
</dbReference>
<evidence type="ECO:0000259" key="5">
    <source>
        <dbReference type="PROSITE" id="PS50931"/>
    </source>
</evidence>
<name>A0AAV5NRV6_9VIBR</name>
<evidence type="ECO:0000313" key="7">
    <source>
        <dbReference type="Proteomes" id="UP001156690"/>
    </source>
</evidence>
<dbReference type="InterPro" id="IPR036388">
    <property type="entry name" value="WH-like_DNA-bd_sf"/>
</dbReference>
<protein>
    <submittedName>
        <fullName evidence="6">LysR family transcriptional regulator</fullName>
    </submittedName>
</protein>
<dbReference type="RefSeq" id="WP_126610065.1">
    <property type="nucleotide sequence ID" value="NZ_AP025144.1"/>
</dbReference>
<dbReference type="GO" id="GO:0003700">
    <property type="term" value="F:DNA-binding transcription factor activity"/>
    <property type="evidence" value="ECO:0007669"/>
    <property type="project" value="InterPro"/>
</dbReference>
<accession>A0AAV5NRV6</accession>
<evidence type="ECO:0000256" key="1">
    <source>
        <dbReference type="ARBA" id="ARBA00009437"/>
    </source>
</evidence>
<keyword evidence="7" id="KW-1185">Reference proteome</keyword>
<proteinExistence type="inferred from homology"/>
<dbReference type="GO" id="GO:0006351">
    <property type="term" value="P:DNA-templated transcription"/>
    <property type="evidence" value="ECO:0007669"/>
    <property type="project" value="TreeGrafter"/>
</dbReference>
<dbReference type="InterPro" id="IPR058163">
    <property type="entry name" value="LysR-type_TF_proteobact-type"/>
</dbReference>
<keyword evidence="2" id="KW-0805">Transcription regulation</keyword>
<dbReference type="Gene3D" id="3.40.190.290">
    <property type="match status" value="1"/>
</dbReference>
<dbReference type="PROSITE" id="PS50931">
    <property type="entry name" value="HTH_LYSR"/>
    <property type="match status" value="1"/>
</dbReference>
<organism evidence="6 7">
    <name type="scientific">Vibrio penaeicida</name>
    <dbReference type="NCBI Taxonomy" id="104609"/>
    <lineage>
        <taxon>Bacteria</taxon>
        <taxon>Pseudomonadati</taxon>
        <taxon>Pseudomonadota</taxon>
        <taxon>Gammaproteobacteria</taxon>
        <taxon>Vibrionales</taxon>
        <taxon>Vibrionaceae</taxon>
        <taxon>Vibrio</taxon>
    </lineage>
</organism>
<dbReference type="GO" id="GO:0043565">
    <property type="term" value="F:sequence-specific DNA binding"/>
    <property type="evidence" value="ECO:0007669"/>
    <property type="project" value="TreeGrafter"/>
</dbReference>
<feature type="domain" description="HTH lysR-type" evidence="5">
    <location>
        <begin position="19"/>
        <end position="68"/>
    </location>
</feature>
<dbReference type="Proteomes" id="UP001156690">
    <property type="component" value="Unassembled WGS sequence"/>
</dbReference>
<keyword evidence="3" id="KW-0238">DNA-binding</keyword>
<keyword evidence="4" id="KW-0804">Transcription</keyword>
<gene>
    <name evidence="6" type="primary">yafC_1</name>
    <name evidence="6" type="ORF">GCM10007932_24090</name>
</gene>
<evidence type="ECO:0000256" key="2">
    <source>
        <dbReference type="ARBA" id="ARBA00023015"/>
    </source>
</evidence>
<sequence length="304" mass="34704">MKLPQEMRLHKRFERYYLFSVVAECLNFGQAADKLGISRSYLSTQINALERDLDVTLLIRTTRSVRLTQSGQKVLLQMQGVTSSVNLMEREIRQSASAIEGKLNITSAAIFGQRYLVPACRAFRKLHPDITFDIDVGYTNQDLTQQPFDLAIRATSTPPENMIAKHLMDYRHVCCASPDYLNTFGTPLTPDDLRSHNCLSDPHLTTWQYTDQGTIKETETKGTFYANDNFLLYDAAIEGEGIIKLPDYLVKPALNRGQLSAILEPYYSQKREIYLVFPQQLKHSEALLAFIQFLQSWVNSHSPR</sequence>
<dbReference type="InterPro" id="IPR036390">
    <property type="entry name" value="WH_DNA-bd_sf"/>
</dbReference>
<comment type="caution">
    <text evidence="6">The sequence shown here is derived from an EMBL/GenBank/DDBJ whole genome shotgun (WGS) entry which is preliminary data.</text>
</comment>